<dbReference type="SUPFAM" id="SSF46785">
    <property type="entry name" value="Winged helix' DNA-binding domain"/>
    <property type="match status" value="1"/>
</dbReference>
<evidence type="ECO:0000259" key="5">
    <source>
        <dbReference type="PROSITE" id="PS50931"/>
    </source>
</evidence>
<dbReference type="PROSITE" id="PS50931">
    <property type="entry name" value="HTH_LYSR"/>
    <property type="match status" value="1"/>
</dbReference>
<sequence length="303" mass="32812">MLNPIHLRTLQECVRTGSFADAGRALGYTASAVSQQMVLLERAIGAPLFERSARSARSTALAVRLAERSRDALGALESLEREVRAMVAGEEGSLRLASFATANARVLPEVLAAVISQRPSAEVQLDEGEPDEVIDGVLEGALDAAVVFEYDLDPRQWPVDLCVQELLAEPLRLALPGTHPLAGCAEVDLHRLAGDNWICTRQDTAGARSLVRLTAAAGFVPQITFRSNDYSVIRDLVARDLGVAVLPGLAIPDDRVRVVRIAGWQPHRRVKVLHRKQNTNPLLPIALEQLTKSCATVADAWEG</sequence>
<dbReference type="PANTHER" id="PTHR30346">
    <property type="entry name" value="TRANSCRIPTIONAL DUAL REGULATOR HCAR-RELATED"/>
    <property type="match status" value="1"/>
</dbReference>
<dbReference type="Pfam" id="PF00126">
    <property type="entry name" value="HTH_1"/>
    <property type="match status" value="1"/>
</dbReference>
<evidence type="ECO:0000256" key="3">
    <source>
        <dbReference type="ARBA" id="ARBA00023125"/>
    </source>
</evidence>
<protein>
    <submittedName>
        <fullName evidence="6">LysR family transcriptional regulator</fullName>
    </submittedName>
</protein>
<keyword evidence="4" id="KW-0804">Transcription</keyword>
<organism evidence="6 7">
    <name type="scientific">Saccharopolyspora halophila</name>
    <dbReference type="NCBI Taxonomy" id="405551"/>
    <lineage>
        <taxon>Bacteria</taxon>
        <taxon>Bacillati</taxon>
        <taxon>Actinomycetota</taxon>
        <taxon>Actinomycetes</taxon>
        <taxon>Pseudonocardiales</taxon>
        <taxon>Pseudonocardiaceae</taxon>
        <taxon>Saccharopolyspora</taxon>
    </lineage>
</organism>
<keyword evidence="7" id="KW-1185">Reference proteome</keyword>
<dbReference type="SUPFAM" id="SSF53850">
    <property type="entry name" value="Periplasmic binding protein-like II"/>
    <property type="match status" value="1"/>
</dbReference>
<evidence type="ECO:0000313" key="7">
    <source>
        <dbReference type="Proteomes" id="UP001501218"/>
    </source>
</evidence>
<dbReference type="InterPro" id="IPR000847">
    <property type="entry name" value="LysR_HTH_N"/>
</dbReference>
<proteinExistence type="inferred from homology"/>
<evidence type="ECO:0000313" key="6">
    <source>
        <dbReference type="EMBL" id="GAA2350410.1"/>
    </source>
</evidence>
<evidence type="ECO:0000256" key="2">
    <source>
        <dbReference type="ARBA" id="ARBA00023015"/>
    </source>
</evidence>
<dbReference type="PANTHER" id="PTHR30346:SF29">
    <property type="entry name" value="LYSR SUBSTRATE-BINDING"/>
    <property type="match status" value="1"/>
</dbReference>
<dbReference type="Proteomes" id="UP001501218">
    <property type="component" value="Unassembled WGS sequence"/>
</dbReference>
<dbReference type="InterPro" id="IPR005119">
    <property type="entry name" value="LysR_subst-bd"/>
</dbReference>
<dbReference type="InterPro" id="IPR036388">
    <property type="entry name" value="WH-like_DNA-bd_sf"/>
</dbReference>
<comment type="similarity">
    <text evidence="1">Belongs to the LysR transcriptional regulatory family.</text>
</comment>
<comment type="caution">
    <text evidence="6">The sequence shown here is derived from an EMBL/GenBank/DDBJ whole genome shotgun (WGS) entry which is preliminary data.</text>
</comment>
<dbReference type="RefSeq" id="WP_344132126.1">
    <property type="nucleotide sequence ID" value="NZ_BAAARA010000009.1"/>
</dbReference>
<evidence type="ECO:0000256" key="4">
    <source>
        <dbReference type="ARBA" id="ARBA00023163"/>
    </source>
</evidence>
<dbReference type="InterPro" id="IPR036390">
    <property type="entry name" value="WH_DNA-bd_sf"/>
</dbReference>
<dbReference type="Gene3D" id="3.40.190.10">
    <property type="entry name" value="Periplasmic binding protein-like II"/>
    <property type="match status" value="2"/>
</dbReference>
<dbReference type="Gene3D" id="1.10.10.10">
    <property type="entry name" value="Winged helix-like DNA-binding domain superfamily/Winged helix DNA-binding domain"/>
    <property type="match status" value="1"/>
</dbReference>
<accession>A0ABN3GFH9</accession>
<gene>
    <name evidence="6" type="ORF">GCM10009854_30220</name>
</gene>
<feature type="domain" description="HTH lysR-type" evidence="5">
    <location>
        <begin position="2"/>
        <end position="59"/>
    </location>
</feature>
<name>A0ABN3GFH9_9PSEU</name>
<dbReference type="EMBL" id="BAAARA010000009">
    <property type="protein sequence ID" value="GAA2350410.1"/>
    <property type="molecule type" value="Genomic_DNA"/>
</dbReference>
<keyword evidence="3" id="KW-0238">DNA-binding</keyword>
<keyword evidence="2" id="KW-0805">Transcription regulation</keyword>
<dbReference type="Pfam" id="PF03466">
    <property type="entry name" value="LysR_substrate"/>
    <property type="match status" value="1"/>
</dbReference>
<reference evidence="6 7" key="1">
    <citation type="journal article" date="2019" name="Int. J. Syst. Evol. Microbiol.">
        <title>The Global Catalogue of Microorganisms (GCM) 10K type strain sequencing project: providing services to taxonomists for standard genome sequencing and annotation.</title>
        <authorList>
            <consortium name="The Broad Institute Genomics Platform"/>
            <consortium name="The Broad Institute Genome Sequencing Center for Infectious Disease"/>
            <person name="Wu L."/>
            <person name="Ma J."/>
        </authorList>
    </citation>
    <scope>NUCLEOTIDE SEQUENCE [LARGE SCALE GENOMIC DNA]</scope>
    <source>
        <strain evidence="6 7">JCM 16221</strain>
    </source>
</reference>
<evidence type="ECO:0000256" key="1">
    <source>
        <dbReference type="ARBA" id="ARBA00009437"/>
    </source>
</evidence>
<dbReference type="CDD" id="cd08423">
    <property type="entry name" value="PBP2_LTTR_like_6"/>
    <property type="match status" value="1"/>
</dbReference>